<proteinExistence type="predicted"/>
<gene>
    <name evidence="2" type="ORF">J7561_08480</name>
</gene>
<dbReference type="Pfam" id="PF10276">
    <property type="entry name" value="zf-CHCC"/>
    <property type="match status" value="1"/>
</dbReference>
<keyword evidence="2" id="KW-0863">Zinc-finger</keyword>
<reference evidence="2" key="1">
    <citation type="submission" date="2021-03" db="EMBL/GenBank/DDBJ databases">
        <title>Identification and antibiotic profiling of Wohlfahrtiimonas chitiniclastica, an underestimated human pathogen.</title>
        <authorList>
            <person name="Kopf A."/>
            <person name="Bunk B."/>
            <person name="Coldewey S."/>
            <person name="Gunzer F."/>
            <person name="Riedel T."/>
            <person name="Schroettner P."/>
        </authorList>
    </citation>
    <scope>NUCLEOTIDE SEQUENCE</scope>
    <source>
        <strain evidence="2">DSM 100917</strain>
    </source>
</reference>
<dbReference type="GeneID" id="58264686"/>
<organism evidence="2 3">
    <name type="scientific">Wohlfahrtiimonas chitiniclastica</name>
    <dbReference type="NCBI Taxonomy" id="400946"/>
    <lineage>
        <taxon>Bacteria</taxon>
        <taxon>Pseudomonadati</taxon>
        <taxon>Pseudomonadota</taxon>
        <taxon>Gammaproteobacteria</taxon>
        <taxon>Cardiobacteriales</taxon>
        <taxon>Ignatzschineriaceae</taxon>
        <taxon>Wohlfahrtiimonas</taxon>
    </lineage>
</organism>
<dbReference type="GO" id="GO:0008270">
    <property type="term" value="F:zinc ion binding"/>
    <property type="evidence" value="ECO:0007669"/>
    <property type="project" value="UniProtKB-KW"/>
</dbReference>
<comment type="caution">
    <text evidence="2">The sequence shown here is derived from an EMBL/GenBank/DDBJ whole genome shotgun (WGS) entry which is preliminary data.</text>
</comment>
<dbReference type="Proteomes" id="UP000680020">
    <property type="component" value="Unassembled WGS sequence"/>
</dbReference>
<feature type="domain" description="Zinc finger CHCC-type" evidence="1">
    <location>
        <begin position="16"/>
        <end position="52"/>
    </location>
</feature>
<dbReference type="EMBL" id="JAGIBU010000008">
    <property type="protein sequence ID" value="MBS7825238.1"/>
    <property type="molecule type" value="Genomic_DNA"/>
</dbReference>
<accession>A0A162V8R0</accession>
<keyword evidence="2" id="KW-0479">Metal-binding</keyword>
<keyword evidence="2" id="KW-0862">Zinc</keyword>
<dbReference type="RefSeq" id="WP_008316128.1">
    <property type="nucleotide sequence ID" value="NZ_CP115969.1"/>
</dbReference>
<evidence type="ECO:0000313" key="3">
    <source>
        <dbReference type="Proteomes" id="UP000680020"/>
    </source>
</evidence>
<dbReference type="Gene3D" id="2.60.260.40">
    <property type="entry name" value="q5lls5 like domains"/>
    <property type="match status" value="1"/>
</dbReference>
<evidence type="ECO:0000313" key="2">
    <source>
        <dbReference type="EMBL" id="MBS7825238.1"/>
    </source>
</evidence>
<dbReference type="AlphaFoldDB" id="A0A162V8R0"/>
<evidence type="ECO:0000259" key="1">
    <source>
        <dbReference type="Pfam" id="PF10276"/>
    </source>
</evidence>
<dbReference type="InterPro" id="IPR019401">
    <property type="entry name" value="Znf_CHCC"/>
</dbReference>
<name>A0A162V8R0_9GAMM</name>
<protein>
    <submittedName>
        <fullName evidence="2">Zinc-finger domain-containing protein</fullName>
    </submittedName>
</protein>
<sequence>MKAHPETHHVENREVIVCCPPENVDVWNLHPRVYLALNADGSVSCPYCGDVYTMDDEQ</sequence>